<evidence type="ECO:0000256" key="2">
    <source>
        <dbReference type="ARBA" id="ARBA00005426"/>
    </source>
</evidence>
<dbReference type="SUPFAM" id="SSF54690">
    <property type="entry name" value="Molybdopterin synthase subunit MoaE"/>
    <property type="match status" value="1"/>
</dbReference>
<dbReference type="UniPathway" id="UPA00344"/>
<evidence type="ECO:0000256" key="5">
    <source>
        <dbReference type="ARBA" id="ARBA00023150"/>
    </source>
</evidence>
<comment type="pathway">
    <text evidence="1">Cofactor biosynthesis; molybdopterin biosynthesis.</text>
</comment>
<keyword evidence="14" id="KW-1185">Reference proteome</keyword>
<evidence type="ECO:0000256" key="3">
    <source>
        <dbReference type="ARBA" id="ARBA00011950"/>
    </source>
</evidence>
<evidence type="ECO:0000256" key="6">
    <source>
        <dbReference type="ARBA" id="ARBA00025448"/>
    </source>
</evidence>
<sequence length="174" mass="19721">MRRFSRTATRSPSCRRYRAAEAVGCERHSDVRLLTSPFAPAEEIASFARAKPESGGVVSFIGQVREGDGVEALELQHYEPLTLPAMEKLAVSVHRRWDLDGVLIVHRSGVMVPGDPIVLVAAAARHRRDAFAAADFAMDHLKSESWFWKREKRGGEWHWIEPREQDFDDIARWG</sequence>
<comment type="subunit">
    <text evidence="7">Heterotetramer of 2 MoaD subunits and 2 MoaE subunits. Also stable as homodimer. The enzyme changes between these two forms during catalysis.</text>
</comment>
<evidence type="ECO:0000256" key="11">
    <source>
        <dbReference type="ARBA" id="ARBA00032474"/>
    </source>
</evidence>
<comment type="function">
    <text evidence="6">Converts molybdopterin precursor Z into molybdopterin. This requires the incorporation of two sulfur atoms into precursor Z to generate a dithiolene group. The sulfur is provided by MoaD.</text>
</comment>
<dbReference type="EC" id="2.8.1.12" evidence="3"/>
<protein>
    <recommendedName>
        <fullName evidence="4">Molybdopterin synthase catalytic subunit</fullName>
        <ecNumber evidence="3">2.8.1.12</ecNumber>
    </recommendedName>
    <alternativeName>
        <fullName evidence="10">MPT synthase subunit 2</fullName>
    </alternativeName>
    <alternativeName>
        <fullName evidence="8">Molybdenum cofactor biosynthesis protein E</fullName>
    </alternativeName>
    <alternativeName>
        <fullName evidence="9">Molybdopterin-converting factor large subunit</fullName>
    </alternativeName>
    <alternativeName>
        <fullName evidence="11">Molybdopterin-converting factor subunit 2</fullName>
    </alternativeName>
</protein>
<dbReference type="PANTHER" id="PTHR23404">
    <property type="entry name" value="MOLYBDOPTERIN SYNTHASE RELATED"/>
    <property type="match status" value="1"/>
</dbReference>
<dbReference type="STRING" id="428990.SAMN06295987_106130"/>
<reference evidence="14" key="1">
    <citation type="submission" date="2017-02" db="EMBL/GenBank/DDBJ databases">
        <authorList>
            <person name="Varghese N."/>
            <person name="Submissions S."/>
        </authorList>
    </citation>
    <scope>NUCLEOTIDE SEQUENCE [LARGE SCALE GENOMIC DNA]</scope>
    <source>
        <strain evidence="14">SM117</strain>
    </source>
</reference>
<dbReference type="InterPro" id="IPR036563">
    <property type="entry name" value="MoaE_sf"/>
</dbReference>
<dbReference type="GO" id="GO:0030366">
    <property type="term" value="F:molybdopterin synthase activity"/>
    <property type="evidence" value="ECO:0007669"/>
    <property type="project" value="UniProtKB-EC"/>
</dbReference>
<evidence type="ECO:0000256" key="1">
    <source>
        <dbReference type="ARBA" id="ARBA00005046"/>
    </source>
</evidence>
<name>A0A1U6IG91_9SPHN</name>
<dbReference type="InterPro" id="IPR003448">
    <property type="entry name" value="Mopterin_biosynth_MoaE"/>
</dbReference>
<dbReference type="Proteomes" id="UP000190989">
    <property type="component" value="Unassembled WGS sequence"/>
</dbReference>
<dbReference type="EMBL" id="FVZE01000006">
    <property type="protein sequence ID" value="SLK07024.1"/>
    <property type="molecule type" value="Genomic_DNA"/>
</dbReference>
<gene>
    <name evidence="13" type="ORF">SAMN06295987_106130</name>
</gene>
<accession>A0A1U6IG91</accession>
<dbReference type="AlphaFoldDB" id="A0A1U6IG91"/>
<evidence type="ECO:0000313" key="14">
    <source>
        <dbReference type="Proteomes" id="UP000190989"/>
    </source>
</evidence>
<evidence type="ECO:0000256" key="4">
    <source>
        <dbReference type="ARBA" id="ARBA00013858"/>
    </source>
</evidence>
<dbReference type="Gene3D" id="3.90.1170.40">
    <property type="entry name" value="Molybdopterin biosynthesis MoaE subunit"/>
    <property type="match status" value="1"/>
</dbReference>
<evidence type="ECO:0000256" key="10">
    <source>
        <dbReference type="ARBA" id="ARBA00030781"/>
    </source>
</evidence>
<organism evidence="13 14">
    <name type="scientific">Novosphingobium mathurense</name>
    <dbReference type="NCBI Taxonomy" id="428990"/>
    <lineage>
        <taxon>Bacteria</taxon>
        <taxon>Pseudomonadati</taxon>
        <taxon>Pseudomonadota</taxon>
        <taxon>Alphaproteobacteria</taxon>
        <taxon>Sphingomonadales</taxon>
        <taxon>Sphingomonadaceae</taxon>
        <taxon>Novosphingobium</taxon>
    </lineage>
</organism>
<evidence type="ECO:0000256" key="7">
    <source>
        <dbReference type="ARBA" id="ARBA00026066"/>
    </source>
</evidence>
<dbReference type="Pfam" id="PF02391">
    <property type="entry name" value="MoaE"/>
    <property type="match status" value="1"/>
</dbReference>
<evidence type="ECO:0000313" key="13">
    <source>
        <dbReference type="EMBL" id="SLK07024.1"/>
    </source>
</evidence>
<comment type="catalytic activity">
    <reaction evidence="12">
        <text>2 [molybdopterin-synthase sulfur-carrier protein]-C-terminal-Gly-aminoethanethioate + cyclic pyranopterin phosphate + H2O = molybdopterin + 2 [molybdopterin-synthase sulfur-carrier protein]-C-terminal Gly-Gly + 2 H(+)</text>
        <dbReference type="Rhea" id="RHEA:26333"/>
        <dbReference type="Rhea" id="RHEA-COMP:12202"/>
        <dbReference type="Rhea" id="RHEA-COMP:19907"/>
        <dbReference type="ChEBI" id="CHEBI:15377"/>
        <dbReference type="ChEBI" id="CHEBI:15378"/>
        <dbReference type="ChEBI" id="CHEBI:58698"/>
        <dbReference type="ChEBI" id="CHEBI:59648"/>
        <dbReference type="ChEBI" id="CHEBI:90778"/>
        <dbReference type="ChEBI" id="CHEBI:232372"/>
        <dbReference type="EC" id="2.8.1.12"/>
    </reaction>
</comment>
<dbReference type="GO" id="GO:0006777">
    <property type="term" value="P:Mo-molybdopterin cofactor biosynthetic process"/>
    <property type="evidence" value="ECO:0007669"/>
    <property type="project" value="UniProtKB-KW"/>
</dbReference>
<dbReference type="CDD" id="cd00756">
    <property type="entry name" value="MoaE"/>
    <property type="match status" value="1"/>
</dbReference>
<proteinExistence type="inferred from homology"/>
<comment type="similarity">
    <text evidence="2">Belongs to the MoaE family.</text>
</comment>
<evidence type="ECO:0000256" key="12">
    <source>
        <dbReference type="ARBA" id="ARBA00049878"/>
    </source>
</evidence>
<evidence type="ECO:0000256" key="9">
    <source>
        <dbReference type="ARBA" id="ARBA00030407"/>
    </source>
</evidence>
<keyword evidence="5" id="KW-0501">Molybdenum cofactor biosynthesis</keyword>
<evidence type="ECO:0000256" key="8">
    <source>
        <dbReference type="ARBA" id="ARBA00029745"/>
    </source>
</evidence>